<keyword evidence="1" id="KW-0805">Transcription regulation</keyword>
<dbReference type="Pfam" id="PF00165">
    <property type="entry name" value="HTH_AraC"/>
    <property type="match status" value="1"/>
</dbReference>
<evidence type="ECO:0000313" key="5">
    <source>
        <dbReference type="EMBL" id="MDW8550725.1"/>
    </source>
</evidence>
<feature type="domain" description="HTH araC/xylS-type" evidence="4">
    <location>
        <begin position="136"/>
        <end position="188"/>
    </location>
</feature>
<organism evidence="5 6">
    <name type="scientific">Epilithonimonas ginsengisoli</name>
    <dbReference type="NCBI Taxonomy" id="1245592"/>
    <lineage>
        <taxon>Bacteria</taxon>
        <taxon>Pseudomonadati</taxon>
        <taxon>Bacteroidota</taxon>
        <taxon>Flavobacteriia</taxon>
        <taxon>Flavobacteriales</taxon>
        <taxon>Weeksellaceae</taxon>
        <taxon>Chryseobacterium group</taxon>
        <taxon>Epilithonimonas</taxon>
    </lineage>
</organism>
<dbReference type="SUPFAM" id="SSF46689">
    <property type="entry name" value="Homeodomain-like"/>
    <property type="match status" value="1"/>
</dbReference>
<evidence type="ECO:0000259" key="4">
    <source>
        <dbReference type="PROSITE" id="PS01124"/>
    </source>
</evidence>
<keyword evidence="6" id="KW-1185">Reference proteome</keyword>
<evidence type="ECO:0000256" key="3">
    <source>
        <dbReference type="ARBA" id="ARBA00023163"/>
    </source>
</evidence>
<dbReference type="InterPro" id="IPR009057">
    <property type="entry name" value="Homeodomain-like_sf"/>
</dbReference>
<dbReference type="PROSITE" id="PS01124">
    <property type="entry name" value="HTH_ARAC_FAMILY_2"/>
    <property type="match status" value="1"/>
</dbReference>
<comment type="caution">
    <text evidence="5">The sequence shown here is derived from an EMBL/GenBank/DDBJ whole genome shotgun (WGS) entry which is preliminary data.</text>
</comment>
<accession>A0ABU4JM04</accession>
<dbReference type="RefSeq" id="WP_318767762.1">
    <property type="nucleotide sequence ID" value="NZ_JAMXLT020000041.1"/>
</dbReference>
<evidence type="ECO:0000313" key="6">
    <source>
        <dbReference type="Proteomes" id="UP001204439"/>
    </source>
</evidence>
<name>A0ABU4JM04_9FLAO</name>
<evidence type="ECO:0000256" key="2">
    <source>
        <dbReference type="ARBA" id="ARBA00023125"/>
    </source>
</evidence>
<evidence type="ECO:0000256" key="1">
    <source>
        <dbReference type="ARBA" id="ARBA00023015"/>
    </source>
</evidence>
<dbReference type="PROSITE" id="PS00041">
    <property type="entry name" value="HTH_ARAC_FAMILY_1"/>
    <property type="match status" value="1"/>
</dbReference>
<dbReference type="SMART" id="SM00342">
    <property type="entry name" value="HTH_ARAC"/>
    <property type="match status" value="1"/>
</dbReference>
<dbReference type="InterPro" id="IPR018062">
    <property type="entry name" value="HTH_AraC-typ_CS"/>
</dbReference>
<sequence>GYYFLKSDNIDFSFSYYTFPNNFQIVTCALDSEVRIEKDHLISNYKKDAEFISTITCNYSKPIKIEYHGKVNEVTVYFKPLGLNYFVNDIKRFYKKKNFSAFLPENDFRKQMEIVLTKNTLEESIECLEMYWLSQFQRINIEKIELILTLLNKMSVQEVSEKIGISRQYLHKIFKLYLGKTPSEYKRIQRFRNTVDFPQSDLTQLGLQNMYYDQSHFIKDVLHFTNTLPKIFFKTIEFKTTNPWLII</sequence>
<gene>
    <name evidence="5" type="ORF">NG800_017495</name>
</gene>
<feature type="non-terminal residue" evidence="5">
    <location>
        <position position="1"/>
    </location>
</feature>
<proteinExistence type="predicted"/>
<dbReference type="Proteomes" id="UP001204439">
    <property type="component" value="Unassembled WGS sequence"/>
</dbReference>
<protein>
    <submittedName>
        <fullName evidence="5">AraC family transcriptional regulator</fullName>
    </submittedName>
</protein>
<dbReference type="Gene3D" id="1.10.10.60">
    <property type="entry name" value="Homeodomain-like"/>
    <property type="match status" value="1"/>
</dbReference>
<keyword evidence="3" id="KW-0804">Transcription</keyword>
<reference evidence="5 6" key="1">
    <citation type="submission" date="2023-11" db="EMBL/GenBank/DDBJ databases">
        <title>First isolation, identification, and characterization of non-pathogenic Epilithonimonas ginsengisoli isolated from diseased farmed rainbow trout (Oncorhynchus mykiss) in Chile.</title>
        <authorList>
            <person name="Miranda C.D."/>
            <person name="Irgang R."/>
            <person name="Concha C."/>
            <person name="Rojas R."/>
            <person name="Avendano R."/>
        </authorList>
    </citation>
    <scope>NUCLEOTIDE SEQUENCE [LARGE SCALE GENOMIC DNA]</scope>
    <source>
        <strain evidence="5 6">FP99</strain>
    </source>
</reference>
<keyword evidence="2" id="KW-0238">DNA-binding</keyword>
<dbReference type="EMBL" id="JAMXLT020000041">
    <property type="protein sequence ID" value="MDW8550725.1"/>
    <property type="molecule type" value="Genomic_DNA"/>
</dbReference>
<dbReference type="InterPro" id="IPR018060">
    <property type="entry name" value="HTH_AraC"/>
</dbReference>